<dbReference type="SUPFAM" id="SSF55347">
    <property type="entry name" value="Glyceraldehyde-3-phosphate dehydrogenase-like, C-terminal domain"/>
    <property type="match status" value="1"/>
</dbReference>
<evidence type="ECO:0000259" key="12">
    <source>
        <dbReference type="Pfam" id="PF22725"/>
    </source>
</evidence>
<dbReference type="GO" id="GO:0047115">
    <property type="term" value="F:trans-1,2-dihydrobenzene-1,2-diol dehydrogenase activity"/>
    <property type="evidence" value="ECO:0007669"/>
    <property type="project" value="UniProtKB-EC"/>
</dbReference>
<feature type="domain" description="Gfo/Idh/MocA-like oxidoreductase N-terminal" evidence="11">
    <location>
        <begin position="9"/>
        <end position="126"/>
    </location>
</feature>
<reference evidence="13 14" key="1">
    <citation type="submission" date="2015-12" db="EMBL/GenBank/DDBJ databases">
        <title>The genome of Folsomia candida.</title>
        <authorList>
            <person name="Faddeeva A."/>
            <person name="Derks M.F."/>
            <person name="Anvar Y."/>
            <person name="Smit S."/>
            <person name="Van Straalen N."/>
            <person name="Roelofs D."/>
        </authorList>
    </citation>
    <scope>NUCLEOTIDE SEQUENCE [LARGE SCALE GENOMIC DNA]</scope>
    <source>
        <strain evidence="13 14">VU population</strain>
        <tissue evidence="13">Whole body</tissue>
    </source>
</reference>
<dbReference type="EC" id="1.3.1.20" evidence="3"/>
<dbReference type="EMBL" id="LNIX01000004">
    <property type="protein sequence ID" value="OXA56611.1"/>
    <property type="molecule type" value="Genomic_DNA"/>
</dbReference>
<evidence type="ECO:0000313" key="14">
    <source>
        <dbReference type="Proteomes" id="UP000198287"/>
    </source>
</evidence>
<evidence type="ECO:0000256" key="7">
    <source>
        <dbReference type="ARBA" id="ARBA00042988"/>
    </source>
</evidence>
<dbReference type="PANTHER" id="PTHR22604">
    <property type="entry name" value="OXIDOREDUCTASES"/>
    <property type="match status" value="1"/>
</dbReference>
<comment type="catalytic activity">
    <reaction evidence="9">
        <text>(1R,2R)-1,2-dihydrobenzene-1,2-diol + NADP(+) = catechol + NADPH + H(+)</text>
        <dbReference type="Rhea" id="RHEA:16729"/>
        <dbReference type="ChEBI" id="CHEBI:10702"/>
        <dbReference type="ChEBI" id="CHEBI:15378"/>
        <dbReference type="ChEBI" id="CHEBI:18135"/>
        <dbReference type="ChEBI" id="CHEBI:57783"/>
        <dbReference type="ChEBI" id="CHEBI:58349"/>
        <dbReference type="EC" id="1.3.1.20"/>
    </reaction>
</comment>
<organism evidence="13 14">
    <name type="scientific">Folsomia candida</name>
    <name type="common">Springtail</name>
    <dbReference type="NCBI Taxonomy" id="158441"/>
    <lineage>
        <taxon>Eukaryota</taxon>
        <taxon>Metazoa</taxon>
        <taxon>Ecdysozoa</taxon>
        <taxon>Arthropoda</taxon>
        <taxon>Hexapoda</taxon>
        <taxon>Collembola</taxon>
        <taxon>Entomobryomorpha</taxon>
        <taxon>Isotomoidea</taxon>
        <taxon>Isotomidae</taxon>
        <taxon>Proisotominae</taxon>
        <taxon>Folsomia</taxon>
    </lineage>
</organism>
<dbReference type="GO" id="GO:0047837">
    <property type="term" value="F:D-xylose 1-dehydrogenase (NADP+) activity"/>
    <property type="evidence" value="ECO:0007669"/>
    <property type="project" value="UniProtKB-EC"/>
</dbReference>
<dbReference type="SUPFAM" id="SSF51735">
    <property type="entry name" value="NAD(P)-binding Rossmann-fold domains"/>
    <property type="match status" value="1"/>
</dbReference>
<evidence type="ECO:0000256" key="8">
    <source>
        <dbReference type="ARBA" id="ARBA00043025"/>
    </source>
</evidence>
<dbReference type="Gene3D" id="3.30.360.10">
    <property type="entry name" value="Dihydrodipicolinate Reductase, domain 2"/>
    <property type="match status" value="1"/>
</dbReference>
<comment type="caution">
    <text evidence="13">The sequence shown here is derived from an EMBL/GenBank/DDBJ whole genome shotgun (WGS) entry which is preliminary data.</text>
</comment>
<keyword evidence="2" id="KW-0560">Oxidoreductase</keyword>
<evidence type="ECO:0000313" key="13">
    <source>
        <dbReference type="EMBL" id="OXA56611.1"/>
    </source>
</evidence>
<comment type="similarity">
    <text evidence="1">Belongs to the Gfo/Idh/MocA family.</text>
</comment>
<dbReference type="Proteomes" id="UP000198287">
    <property type="component" value="Unassembled WGS sequence"/>
</dbReference>
<sequence>MSGKNKATRWGIIGAGEISHDWAVAVATLPKNEHEIVAVAARAVDRAKKFAQVHNIPKVHNTYEDLIKDGDVDVVYVGILHTEHLRICKLILDQGKHVLCEKPLAMNVKETKELVEYARKKKVFFMEAIWSRFFPAYIRLREEIAKGTVGEVIQVRAEMGIEFGEDNWRRDRENGGGTVLDMGTYTVQFATMCFKGLKPVKVIAGGHMNASGADDSSSATVIFPNGKTATLITHSRVNLPSEAIVVGTKGTLKLPYPFWSSSKLETPTEKLEFELPKSDMKINFWNSTGLSYQCREVRRCIQEGLTESPEMTLDESILIAEIREQIRKQIGVVYPQDK</sequence>
<evidence type="ECO:0000256" key="10">
    <source>
        <dbReference type="ARBA" id="ARBA00049233"/>
    </source>
</evidence>
<dbReference type="InterPro" id="IPR055170">
    <property type="entry name" value="GFO_IDH_MocA-like_dom"/>
</dbReference>
<dbReference type="Pfam" id="PF01408">
    <property type="entry name" value="GFO_IDH_MocA"/>
    <property type="match status" value="1"/>
</dbReference>
<dbReference type="OrthoDB" id="2129491at2759"/>
<evidence type="ECO:0000256" key="9">
    <source>
        <dbReference type="ARBA" id="ARBA00047423"/>
    </source>
</evidence>
<dbReference type="EC" id="1.1.1.179" evidence="4"/>
<dbReference type="InterPro" id="IPR036291">
    <property type="entry name" value="NAD(P)-bd_dom_sf"/>
</dbReference>
<proteinExistence type="inferred from homology"/>
<keyword evidence="14" id="KW-1185">Reference proteome</keyword>
<name>A0A226EIM7_FOLCA</name>
<accession>A0A226EIM7</accession>
<dbReference type="InterPro" id="IPR000683">
    <property type="entry name" value="Gfo/Idh/MocA-like_OxRdtase_N"/>
</dbReference>
<gene>
    <name evidence="13" type="ORF">Fcan01_09816</name>
</gene>
<feature type="domain" description="GFO/IDH/MocA-like oxidoreductase" evidence="12">
    <location>
        <begin position="138"/>
        <end position="252"/>
    </location>
</feature>
<dbReference type="InterPro" id="IPR050984">
    <property type="entry name" value="Gfo/Idh/MocA_domain"/>
</dbReference>
<comment type="catalytic activity">
    <reaction evidence="10">
        <text>D-xylose + NADP(+) = D-xylono-1,5-lactone + NADPH + H(+)</text>
        <dbReference type="Rhea" id="RHEA:22000"/>
        <dbReference type="ChEBI" id="CHEBI:15378"/>
        <dbReference type="ChEBI" id="CHEBI:15867"/>
        <dbReference type="ChEBI" id="CHEBI:53455"/>
        <dbReference type="ChEBI" id="CHEBI:57783"/>
        <dbReference type="ChEBI" id="CHEBI:58349"/>
        <dbReference type="EC" id="1.1.1.179"/>
    </reaction>
</comment>
<dbReference type="STRING" id="158441.A0A226EIM7"/>
<evidence type="ECO:0000259" key="11">
    <source>
        <dbReference type="Pfam" id="PF01408"/>
    </source>
</evidence>
<dbReference type="PANTHER" id="PTHR22604:SF105">
    <property type="entry name" value="TRANS-1,2-DIHYDROBENZENE-1,2-DIOL DEHYDROGENASE"/>
    <property type="match status" value="1"/>
</dbReference>
<dbReference type="Pfam" id="PF22725">
    <property type="entry name" value="GFO_IDH_MocA_C3"/>
    <property type="match status" value="1"/>
</dbReference>
<dbReference type="OMA" id="DCGMWAA"/>
<evidence type="ECO:0000256" key="1">
    <source>
        <dbReference type="ARBA" id="ARBA00010928"/>
    </source>
</evidence>
<evidence type="ECO:0000256" key="6">
    <source>
        <dbReference type="ARBA" id="ARBA00042926"/>
    </source>
</evidence>
<evidence type="ECO:0000256" key="3">
    <source>
        <dbReference type="ARBA" id="ARBA00038853"/>
    </source>
</evidence>
<evidence type="ECO:0000256" key="2">
    <source>
        <dbReference type="ARBA" id="ARBA00023002"/>
    </source>
</evidence>
<dbReference type="Gene3D" id="3.40.50.720">
    <property type="entry name" value="NAD(P)-binding Rossmann-like Domain"/>
    <property type="match status" value="1"/>
</dbReference>
<evidence type="ECO:0000256" key="5">
    <source>
        <dbReference type="ARBA" id="ARBA00040603"/>
    </source>
</evidence>
<evidence type="ECO:0000256" key="4">
    <source>
        <dbReference type="ARBA" id="ARBA00038984"/>
    </source>
</evidence>
<dbReference type="GO" id="GO:0000166">
    <property type="term" value="F:nucleotide binding"/>
    <property type="evidence" value="ECO:0007669"/>
    <property type="project" value="InterPro"/>
</dbReference>
<dbReference type="AlphaFoldDB" id="A0A226EIM7"/>
<protein>
    <recommendedName>
        <fullName evidence="5">Trans-1,2-dihydrobenzene-1,2-diol dehydrogenase</fullName>
        <ecNumber evidence="4">1.1.1.179</ecNumber>
        <ecNumber evidence="3">1.3.1.20</ecNumber>
    </recommendedName>
    <alternativeName>
        <fullName evidence="8">D-xylose 1-dehydrogenase</fullName>
    </alternativeName>
    <alternativeName>
        <fullName evidence="7">D-xylose-NADP dehydrogenase</fullName>
    </alternativeName>
    <alternativeName>
        <fullName evidence="6">Dimeric dihydrodiol dehydrogenase</fullName>
    </alternativeName>
</protein>